<protein>
    <submittedName>
        <fullName evidence="2">Uncharacterized protein</fullName>
    </submittedName>
</protein>
<dbReference type="STRING" id="542762.A0A4S4D9A2"/>
<proteinExistence type="predicted"/>
<accession>A0A4S4D9A2</accession>
<feature type="compositionally biased region" description="Basic and acidic residues" evidence="1">
    <location>
        <begin position="11"/>
        <end position="22"/>
    </location>
</feature>
<name>A0A4S4D9A2_CAMSN</name>
<sequence length="283" mass="31673">MRSTICRTRKSGVDHQTSEETDRVPARMRRFVALPITEKIKHDELKKLTDGAVGRSRSKEVADFMPTVLKDFSNKYSTSNSNSPIHTIDGILMIQAEREVDDFSIEEYVCSIFTPPDTWCVVKKKKGEREVNRMTMELIAYEKQSSEALMLKNSWASTHSASDASGSITDVIEDFGVSISRSELKSPHQKVPTEIGKDSEEEEVHVSSQYSEAGKLQHQSLQVDKANQVDLAMSIFQSQGKTKSTGICDPLKQKIQILCACALLGLGFQSLGLEHDFFYALML</sequence>
<gene>
    <name evidence="2" type="ORF">TEA_007026</name>
</gene>
<dbReference type="Proteomes" id="UP000306102">
    <property type="component" value="Unassembled WGS sequence"/>
</dbReference>
<evidence type="ECO:0000313" key="2">
    <source>
        <dbReference type="EMBL" id="THF99069.1"/>
    </source>
</evidence>
<organism evidence="2 3">
    <name type="scientific">Camellia sinensis var. sinensis</name>
    <name type="common">China tea</name>
    <dbReference type="NCBI Taxonomy" id="542762"/>
    <lineage>
        <taxon>Eukaryota</taxon>
        <taxon>Viridiplantae</taxon>
        <taxon>Streptophyta</taxon>
        <taxon>Embryophyta</taxon>
        <taxon>Tracheophyta</taxon>
        <taxon>Spermatophyta</taxon>
        <taxon>Magnoliopsida</taxon>
        <taxon>eudicotyledons</taxon>
        <taxon>Gunneridae</taxon>
        <taxon>Pentapetalae</taxon>
        <taxon>asterids</taxon>
        <taxon>Ericales</taxon>
        <taxon>Theaceae</taxon>
        <taxon>Camellia</taxon>
    </lineage>
</organism>
<feature type="region of interest" description="Disordered" evidence="1">
    <location>
        <begin position="1"/>
        <end position="22"/>
    </location>
</feature>
<evidence type="ECO:0000313" key="3">
    <source>
        <dbReference type="Proteomes" id="UP000306102"/>
    </source>
</evidence>
<evidence type="ECO:0000256" key="1">
    <source>
        <dbReference type="SAM" id="MobiDB-lite"/>
    </source>
</evidence>
<comment type="caution">
    <text evidence="2">The sequence shown here is derived from an EMBL/GenBank/DDBJ whole genome shotgun (WGS) entry which is preliminary data.</text>
</comment>
<reference evidence="2 3" key="1">
    <citation type="journal article" date="2018" name="Proc. Natl. Acad. Sci. U.S.A.">
        <title>Draft genome sequence of Camellia sinensis var. sinensis provides insights into the evolution of the tea genome and tea quality.</title>
        <authorList>
            <person name="Wei C."/>
            <person name="Yang H."/>
            <person name="Wang S."/>
            <person name="Zhao J."/>
            <person name="Liu C."/>
            <person name="Gao L."/>
            <person name="Xia E."/>
            <person name="Lu Y."/>
            <person name="Tai Y."/>
            <person name="She G."/>
            <person name="Sun J."/>
            <person name="Cao H."/>
            <person name="Tong W."/>
            <person name="Gao Q."/>
            <person name="Li Y."/>
            <person name="Deng W."/>
            <person name="Jiang X."/>
            <person name="Wang W."/>
            <person name="Chen Q."/>
            <person name="Zhang S."/>
            <person name="Li H."/>
            <person name="Wu J."/>
            <person name="Wang P."/>
            <person name="Li P."/>
            <person name="Shi C."/>
            <person name="Zheng F."/>
            <person name="Jian J."/>
            <person name="Huang B."/>
            <person name="Shan D."/>
            <person name="Shi M."/>
            <person name="Fang C."/>
            <person name="Yue Y."/>
            <person name="Li F."/>
            <person name="Li D."/>
            <person name="Wei S."/>
            <person name="Han B."/>
            <person name="Jiang C."/>
            <person name="Yin Y."/>
            <person name="Xia T."/>
            <person name="Zhang Z."/>
            <person name="Bennetzen J.L."/>
            <person name="Zhao S."/>
            <person name="Wan X."/>
        </authorList>
    </citation>
    <scope>NUCLEOTIDE SEQUENCE [LARGE SCALE GENOMIC DNA]</scope>
    <source>
        <strain evidence="3">cv. Shuchazao</strain>
        <tissue evidence="2">Leaf</tissue>
    </source>
</reference>
<dbReference type="AlphaFoldDB" id="A0A4S4D9A2"/>
<dbReference type="EMBL" id="SDRB02012048">
    <property type="protein sequence ID" value="THF99069.1"/>
    <property type="molecule type" value="Genomic_DNA"/>
</dbReference>
<keyword evidence="3" id="KW-1185">Reference proteome</keyword>